<dbReference type="EMBL" id="RBLI01000003">
    <property type="protein sequence ID" value="RKS42845.1"/>
    <property type="molecule type" value="Genomic_DNA"/>
</dbReference>
<reference evidence="7 8" key="1">
    <citation type="submission" date="2018-10" db="EMBL/GenBank/DDBJ databases">
        <title>Genomic Encyclopedia of Archaeal and Bacterial Type Strains, Phase II (KMG-II): from individual species to whole genera.</title>
        <authorList>
            <person name="Goeker M."/>
        </authorList>
    </citation>
    <scope>NUCLEOTIDE SEQUENCE [LARGE SCALE GENOMIC DNA]</scope>
    <source>
        <strain evidence="8">ATCC 35512 / DSM 2944 / CIP 106514 / LMD 82.5 / NBRC 102493 / NCCB 82005 / GB17</strain>
        <strain evidence="7">DSM 2944</strain>
    </source>
</reference>
<keyword evidence="8" id="KW-1185">Reference proteome</keyword>
<dbReference type="Gene3D" id="3.40.1190.20">
    <property type="match status" value="1"/>
</dbReference>
<keyword evidence="3 6" id="KW-0418">Kinase</keyword>
<dbReference type="GO" id="GO:0019698">
    <property type="term" value="P:D-galacturonate catabolic process"/>
    <property type="evidence" value="ECO:0007669"/>
    <property type="project" value="TreeGrafter"/>
</dbReference>
<evidence type="ECO:0000313" key="6">
    <source>
        <dbReference type="EMBL" id="QLH16777.1"/>
    </source>
</evidence>
<dbReference type="PANTHER" id="PTHR43085">
    <property type="entry name" value="HEXOKINASE FAMILY MEMBER"/>
    <property type="match status" value="1"/>
</dbReference>
<geneLocation type="plasmid" evidence="9">
    <name>ppan2</name>
</geneLocation>
<dbReference type="RefSeq" id="WP_024843778.1">
    <property type="nucleotide sequence ID" value="NZ_CP044425.1"/>
</dbReference>
<evidence type="ECO:0000256" key="2">
    <source>
        <dbReference type="ARBA" id="ARBA00022679"/>
    </source>
</evidence>
<reference evidence="6 10" key="3">
    <citation type="submission" date="2020-07" db="EMBL/GenBank/DDBJ databases">
        <title>The complete genome of Paracoccus pantotrophus ACCC 10489.</title>
        <authorList>
            <person name="Si Y."/>
        </authorList>
    </citation>
    <scope>NUCLEOTIDE SEQUENCE [LARGE SCALE GENOMIC DNA]</scope>
    <source>
        <strain evidence="6 10">ACCC10489</strain>
        <plasmid evidence="6 10">unnamed1</plasmid>
    </source>
</reference>
<dbReference type="EMBL" id="CP044425">
    <property type="protein sequence ID" value="QFG36561.1"/>
    <property type="molecule type" value="Genomic_DNA"/>
</dbReference>
<dbReference type="Pfam" id="PF00294">
    <property type="entry name" value="PfkB"/>
    <property type="match status" value="1"/>
</dbReference>
<dbReference type="OrthoDB" id="9776822at2"/>
<evidence type="ECO:0000313" key="10">
    <source>
        <dbReference type="Proteomes" id="UP000509322"/>
    </source>
</evidence>
<dbReference type="GO" id="GO:0042840">
    <property type="term" value="P:D-glucuronate catabolic process"/>
    <property type="evidence" value="ECO:0007669"/>
    <property type="project" value="TreeGrafter"/>
</dbReference>
<dbReference type="GO" id="GO:0005829">
    <property type="term" value="C:cytosol"/>
    <property type="evidence" value="ECO:0007669"/>
    <property type="project" value="TreeGrafter"/>
</dbReference>
<dbReference type="GO" id="GO:0006974">
    <property type="term" value="P:DNA damage response"/>
    <property type="evidence" value="ECO:0007669"/>
    <property type="project" value="TreeGrafter"/>
</dbReference>
<accession>A0A1I5HRJ0</accession>
<dbReference type="KEGG" id="ppan:ESD82_10205"/>
<comment type="similarity">
    <text evidence="1">Belongs to the carbohydrate kinase PfkB family.</text>
</comment>
<dbReference type="SUPFAM" id="SSF53613">
    <property type="entry name" value="Ribokinase-like"/>
    <property type="match status" value="1"/>
</dbReference>
<dbReference type="InterPro" id="IPR029056">
    <property type="entry name" value="Ribokinase-like"/>
</dbReference>
<dbReference type="CDD" id="cd01166">
    <property type="entry name" value="KdgK"/>
    <property type="match status" value="1"/>
</dbReference>
<proteinExistence type="inferred from homology"/>
<dbReference type="GO" id="GO:0008673">
    <property type="term" value="F:2-dehydro-3-deoxygluconokinase activity"/>
    <property type="evidence" value="ECO:0007669"/>
    <property type="project" value="TreeGrafter"/>
</dbReference>
<evidence type="ECO:0000256" key="3">
    <source>
        <dbReference type="ARBA" id="ARBA00022777"/>
    </source>
</evidence>
<dbReference type="AlphaFoldDB" id="A0A1I5HRJ0"/>
<keyword evidence="2" id="KW-0808">Transferase</keyword>
<evidence type="ECO:0000256" key="1">
    <source>
        <dbReference type="ARBA" id="ARBA00010688"/>
    </source>
</evidence>
<dbReference type="PANTHER" id="PTHR43085:SF15">
    <property type="entry name" value="2-DEHYDRO-3-DEOXYGLUCONOKINASE"/>
    <property type="match status" value="1"/>
</dbReference>
<evidence type="ECO:0000259" key="4">
    <source>
        <dbReference type="Pfam" id="PF00294"/>
    </source>
</evidence>
<dbReference type="InterPro" id="IPR011611">
    <property type="entry name" value="PfkB_dom"/>
</dbReference>
<evidence type="ECO:0000313" key="9">
    <source>
        <dbReference type="Proteomes" id="UP000326453"/>
    </source>
</evidence>
<name>A0A1I5HRJ0_PARPN</name>
<organism evidence="6 10">
    <name type="scientific">Paracoccus pantotrophus</name>
    <name type="common">Thiosphaera pantotropha</name>
    <dbReference type="NCBI Taxonomy" id="82367"/>
    <lineage>
        <taxon>Bacteria</taxon>
        <taxon>Pseudomonadati</taxon>
        <taxon>Pseudomonadota</taxon>
        <taxon>Alphaproteobacteria</taxon>
        <taxon>Rhodobacterales</taxon>
        <taxon>Paracoccaceae</taxon>
        <taxon>Paracoccus</taxon>
    </lineage>
</organism>
<geneLocation type="plasmid" evidence="6 10">
    <name>unnamed1</name>
</geneLocation>
<dbReference type="InterPro" id="IPR050306">
    <property type="entry name" value="PfkB_Carbo_kinase"/>
</dbReference>
<keyword evidence="6" id="KW-0614">Plasmid</keyword>
<evidence type="ECO:0000313" key="8">
    <source>
        <dbReference type="Proteomes" id="UP000273626"/>
    </source>
</evidence>
<dbReference type="Proteomes" id="UP000273626">
    <property type="component" value="Unassembled WGS sequence"/>
</dbReference>
<gene>
    <name evidence="7" type="ORF">BDE18_3771</name>
    <name evidence="5" type="ORF">ESD82_10205</name>
    <name evidence="6" type="ORF">HYQ43_21410</name>
</gene>
<protein>
    <submittedName>
        <fullName evidence="7">2-keto-3-deoxygluconate kinase</fullName>
    </submittedName>
    <submittedName>
        <fullName evidence="6">Sugar kinase</fullName>
    </submittedName>
</protein>
<dbReference type="Proteomes" id="UP000509322">
    <property type="component" value="Plasmid unnamed1"/>
</dbReference>
<reference evidence="5 9" key="2">
    <citation type="submission" date="2019-01" db="EMBL/GenBank/DDBJ databases">
        <title>Complete Genome Sequence and Annotation of the Paracoccus pantotrophus type strain DSM 2944.</title>
        <authorList>
            <person name="Bockwoldt J.A."/>
            <person name="Zimmermann M."/>
            <person name="Tiso T."/>
            <person name="Blank L.M."/>
        </authorList>
    </citation>
    <scope>NUCLEOTIDE SEQUENCE [LARGE SCALE GENOMIC DNA]</scope>
    <source>
        <strain evidence="5 9">DSM 2944</strain>
        <plasmid evidence="5">pPAN2</plasmid>
        <plasmid evidence="9">ppan2</plasmid>
    </source>
</reference>
<feature type="domain" description="Carbohydrate kinase PfkB" evidence="4">
    <location>
        <begin position="5"/>
        <end position="300"/>
    </location>
</feature>
<dbReference type="GeneID" id="51370940"/>
<sequence length="311" mass="32112">MRYLCIGEPLVEFTARRDAPSTFDRRAGGDTLNSAIYLARLLPAGSVGYLSRLGDDAMSAWLRGVMAEEGVADLCATEPGGRPGLSFISTDARGERSFLYWREQAPARRMFDDGDMALGAVAEAGTVLLSGVTLAILLPESRERLLAALERRLAAGGRIVLDTNYRPALWPDAATARAVIGRAAALATLVLPSLDDMAGCFGIADPAGAMAALAGLGGAEIVLTTGGGKVLRRPPGQDRIEPHPLPPMVAAVDTTGAGDSFNAGWLAARDAGLPPVAAVTLAARLAAVVVTHPGAVIPRPAMPDLGLGVAT</sequence>
<geneLocation type="plasmid" evidence="5">
    <name>pPAN2</name>
</geneLocation>
<evidence type="ECO:0000313" key="5">
    <source>
        <dbReference type="EMBL" id="QFG36561.1"/>
    </source>
</evidence>
<evidence type="ECO:0000313" key="7">
    <source>
        <dbReference type="EMBL" id="RKS42845.1"/>
    </source>
</evidence>
<dbReference type="Proteomes" id="UP000326453">
    <property type="component" value="Plasmid pPAN2"/>
</dbReference>
<dbReference type="EMBL" id="CP058691">
    <property type="protein sequence ID" value="QLH16777.1"/>
    <property type="molecule type" value="Genomic_DNA"/>
</dbReference>